<comment type="caution">
    <text evidence="1">The sequence shown here is derived from an EMBL/GenBank/DDBJ whole genome shotgun (WGS) entry which is preliminary data.</text>
</comment>
<dbReference type="InterPro" id="IPR038080">
    <property type="entry name" value="KapB_sf"/>
</dbReference>
<dbReference type="EMBL" id="JBHUMR010000008">
    <property type="protein sequence ID" value="MFD2616756.1"/>
    <property type="molecule type" value="Genomic_DNA"/>
</dbReference>
<sequence>MELNVNGLVYARYKTGKYVAKIIQLDVNHAIVEILAVLTHPTQGDLHHPNEVSVPLFHQRKALSFHEKARVPLHTCTPFDEDVIPDYEESLKSALKKISSKLKKRDDAWSSESLKQLRDLENDYFKK</sequence>
<name>A0ABW5PPI2_9BACI</name>
<keyword evidence="2" id="KW-1185">Reference proteome</keyword>
<dbReference type="RefSeq" id="WP_141189393.1">
    <property type="nucleotide sequence ID" value="NZ_JBHUMR010000008.1"/>
</dbReference>
<dbReference type="SUPFAM" id="SSF141251">
    <property type="entry name" value="Kinase-associated protein B-like"/>
    <property type="match status" value="1"/>
</dbReference>
<reference evidence="2" key="1">
    <citation type="journal article" date="2019" name="Int. J. Syst. Evol. Microbiol.">
        <title>The Global Catalogue of Microorganisms (GCM) 10K type strain sequencing project: providing services to taxonomists for standard genome sequencing and annotation.</title>
        <authorList>
            <consortium name="The Broad Institute Genomics Platform"/>
            <consortium name="The Broad Institute Genome Sequencing Center for Infectious Disease"/>
            <person name="Wu L."/>
            <person name="Ma J."/>
        </authorList>
    </citation>
    <scope>NUCLEOTIDE SEQUENCE [LARGE SCALE GENOMIC DNA]</scope>
    <source>
        <strain evidence="2">TISTR 2241</strain>
    </source>
</reference>
<dbReference type="InterPro" id="IPR014916">
    <property type="entry name" value="KapB"/>
</dbReference>
<dbReference type="Proteomes" id="UP001597458">
    <property type="component" value="Unassembled WGS sequence"/>
</dbReference>
<proteinExistence type="predicted"/>
<gene>
    <name evidence="1" type="primary">kapB</name>
    <name evidence="1" type="ORF">ACFSTF_05465</name>
</gene>
<dbReference type="Gene3D" id="2.30.30.430">
    <property type="entry name" value="Kinase associated protein B domain"/>
    <property type="match status" value="1"/>
</dbReference>
<evidence type="ECO:0000313" key="1">
    <source>
        <dbReference type="EMBL" id="MFD2616756.1"/>
    </source>
</evidence>
<dbReference type="SMART" id="SM01298">
    <property type="entry name" value="KapB"/>
    <property type="match status" value="1"/>
</dbReference>
<dbReference type="Pfam" id="PF08810">
    <property type="entry name" value="KapB"/>
    <property type="match status" value="1"/>
</dbReference>
<accession>A0ABW5PPI2</accession>
<evidence type="ECO:0000313" key="2">
    <source>
        <dbReference type="Proteomes" id="UP001597458"/>
    </source>
</evidence>
<organism evidence="1 2">
    <name type="scientific">Terrilactibacillus laevilacticus</name>
    <dbReference type="NCBI Taxonomy" id="1380157"/>
    <lineage>
        <taxon>Bacteria</taxon>
        <taxon>Bacillati</taxon>
        <taxon>Bacillota</taxon>
        <taxon>Bacilli</taxon>
        <taxon>Bacillales</taxon>
        <taxon>Bacillaceae</taxon>
        <taxon>Terrilactibacillus</taxon>
    </lineage>
</organism>
<protein>
    <submittedName>
        <fullName evidence="1">Sporulation phosphorelay system protein KapB</fullName>
    </submittedName>
</protein>